<organism evidence="1 2">
    <name type="scientific">Lentzea tibetensis</name>
    <dbReference type="NCBI Taxonomy" id="2591470"/>
    <lineage>
        <taxon>Bacteria</taxon>
        <taxon>Bacillati</taxon>
        <taxon>Actinomycetota</taxon>
        <taxon>Actinomycetes</taxon>
        <taxon>Pseudonocardiales</taxon>
        <taxon>Pseudonocardiaceae</taxon>
        <taxon>Lentzea</taxon>
    </lineage>
</organism>
<accession>A0A563ELG9</accession>
<dbReference type="RefSeq" id="WP_146357110.1">
    <property type="nucleotide sequence ID" value="NZ_VOBR01000023.1"/>
</dbReference>
<name>A0A563ELG9_9PSEU</name>
<comment type="caution">
    <text evidence="1">The sequence shown here is derived from an EMBL/GenBank/DDBJ whole genome shotgun (WGS) entry which is preliminary data.</text>
</comment>
<reference evidence="1 2" key="1">
    <citation type="submission" date="2019-07" db="EMBL/GenBank/DDBJ databases">
        <title>Lentzea xizangensis sp. nov., isolated from Qinghai-Tibetan Plateau Soils.</title>
        <authorList>
            <person name="Huang J."/>
        </authorList>
    </citation>
    <scope>NUCLEOTIDE SEQUENCE [LARGE SCALE GENOMIC DNA]</scope>
    <source>
        <strain evidence="1 2">FXJ1.1311</strain>
    </source>
</reference>
<dbReference type="AlphaFoldDB" id="A0A563ELG9"/>
<protein>
    <submittedName>
        <fullName evidence="1">Uncharacterized protein</fullName>
    </submittedName>
</protein>
<evidence type="ECO:0000313" key="2">
    <source>
        <dbReference type="Proteomes" id="UP000316639"/>
    </source>
</evidence>
<dbReference type="EMBL" id="VOBR01000023">
    <property type="protein sequence ID" value="TWP47998.1"/>
    <property type="molecule type" value="Genomic_DNA"/>
</dbReference>
<sequence length="283" mass="31155">MTGPFHVVLREAIQQRGLPLDRLRSRLAQRGIRVGLATLSDWQHGNSRPQRPNSMRAVDALEEILGLPHGTLTGLLAPGGIPRHGVDEHSGPLGELLGSLPRGHAWDLETITTETTYAIGPDRRRSGMSIRKLVRARRDGVDRARVCYFGASEGVIGDADVRPVRNCGLGEVRRHAGGNVLVAEVLFGQSLRTGETWLFEYAVDQSETTTDVAHAIRQPEGNWVLEVRFHPDALPAVVHGYYRADLYGDRQRVSELPLTNHHSVLLTSAGMSAGVVGINWRWL</sequence>
<proteinExistence type="predicted"/>
<evidence type="ECO:0000313" key="1">
    <source>
        <dbReference type="EMBL" id="TWP47998.1"/>
    </source>
</evidence>
<dbReference type="OrthoDB" id="3690688at2"/>
<dbReference type="Proteomes" id="UP000316639">
    <property type="component" value="Unassembled WGS sequence"/>
</dbReference>
<gene>
    <name evidence="1" type="ORF">FKR81_30505</name>
</gene>
<keyword evidence="2" id="KW-1185">Reference proteome</keyword>